<organism evidence="2 3">
    <name type="scientific">Aspergillus sydowii CBS 593.65</name>
    <dbReference type="NCBI Taxonomy" id="1036612"/>
    <lineage>
        <taxon>Eukaryota</taxon>
        <taxon>Fungi</taxon>
        <taxon>Dikarya</taxon>
        <taxon>Ascomycota</taxon>
        <taxon>Pezizomycotina</taxon>
        <taxon>Eurotiomycetes</taxon>
        <taxon>Eurotiomycetidae</taxon>
        <taxon>Eurotiales</taxon>
        <taxon>Aspergillaceae</taxon>
        <taxon>Aspergillus</taxon>
        <taxon>Aspergillus subgen. Nidulantes</taxon>
    </lineage>
</organism>
<protein>
    <recommendedName>
        <fullName evidence="4">Myb-like domain-containing protein</fullName>
    </recommendedName>
</protein>
<dbReference type="Proteomes" id="UP000184356">
    <property type="component" value="Unassembled WGS sequence"/>
</dbReference>
<reference evidence="3" key="1">
    <citation type="journal article" date="2017" name="Genome Biol.">
        <title>Comparative genomics reveals high biological diversity and specific adaptations in the industrially and medically important fungal genus Aspergillus.</title>
        <authorList>
            <person name="de Vries R.P."/>
            <person name="Riley R."/>
            <person name="Wiebenga A."/>
            <person name="Aguilar-Osorio G."/>
            <person name="Amillis S."/>
            <person name="Uchima C.A."/>
            <person name="Anderluh G."/>
            <person name="Asadollahi M."/>
            <person name="Askin M."/>
            <person name="Barry K."/>
            <person name="Battaglia E."/>
            <person name="Bayram O."/>
            <person name="Benocci T."/>
            <person name="Braus-Stromeyer S.A."/>
            <person name="Caldana C."/>
            <person name="Canovas D."/>
            <person name="Cerqueira G.C."/>
            <person name="Chen F."/>
            <person name="Chen W."/>
            <person name="Choi C."/>
            <person name="Clum A."/>
            <person name="Dos Santos R.A."/>
            <person name="Damasio A.R."/>
            <person name="Diallinas G."/>
            <person name="Emri T."/>
            <person name="Fekete E."/>
            <person name="Flipphi M."/>
            <person name="Freyberg S."/>
            <person name="Gallo A."/>
            <person name="Gournas C."/>
            <person name="Habgood R."/>
            <person name="Hainaut M."/>
            <person name="Harispe M.L."/>
            <person name="Henrissat B."/>
            <person name="Hilden K.S."/>
            <person name="Hope R."/>
            <person name="Hossain A."/>
            <person name="Karabika E."/>
            <person name="Karaffa L."/>
            <person name="Karanyi Z."/>
            <person name="Krasevec N."/>
            <person name="Kuo A."/>
            <person name="Kusch H."/>
            <person name="LaButti K."/>
            <person name="Lagendijk E.L."/>
            <person name="Lapidus A."/>
            <person name="Levasseur A."/>
            <person name="Lindquist E."/>
            <person name="Lipzen A."/>
            <person name="Logrieco A.F."/>
            <person name="MacCabe A."/>
            <person name="Maekelae M.R."/>
            <person name="Malavazi I."/>
            <person name="Melin P."/>
            <person name="Meyer V."/>
            <person name="Mielnichuk N."/>
            <person name="Miskei M."/>
            <person name="Molnar A.P."/>
            <person name="Mule G."/>
            <person name="Ngan C.Y."/>
            <person name="Orejas M."/>
            <person name="Orosz E."/>
            <person name="Ouedraogo J.P."/>
            <person name="Overkamp K.M."/>
            <person name="Park H.-S."/>
            <person name="Perrone G."/>
            <person name="Piumi F."/>
            <person name="Punt P.J."/>
            <person name="Ram A.F."/>
            <person name="Ramon A."/>
            <person name="Rauscher S."/>
            <person name="Record E."/>
            <person name="Riano-Pachon D.M."/>
            <person name="Robert V."/>
            <person name="Roehrig J."/>
            <person name="Ruller R."/>
            <person name="Salamov A."/>
            <person name="Salih N.S."/>
            <person name="Samson R.A."/>
            <person name="Sandor E."/>
            <person name="Sanguinetti M."/>
            <person name="Schuetze T."/>
            <person name="Sepcic K."/>
            <person name="Shelest E."/>
            <person name="Sherlock G."/>
            <person name="Sophianopoulou V."/>
            <person name="Squina F.M."/>
            <person name="Sun H."/>
            <person name="Susca A."/>
            <person name="Todd R.B."/>
            <person name="Tsang A."/>
            <person name="Unkles S.E."/>
            <person name="van de Wiele N."/>
            <person name="van Rossen-Uffink D."/>
            <person name="Oliveira J.V."/>
            <person name="Vesth T.C."/>
            <person name="Visser J."/>
            <person name="Yu J.-H."/>
            <person name="Zhou M."/>
            <person name="Andersen M.R."/>
            <person name="Archer D.B."/>
            <person name="Baker S.E."/>
            <person name="Benoit I."/>
            <person name="Brakhage A.A."/>
            <person name="Braus G.H."/>
            <person name="Fischer R."/>
            <person name="Frisvad J.C."/>
            <person name="Goldman G.H."/>
            <person name="Houbraken J."/>
            <person name="Oakley B."/>
            <person name="Pocsi I."/>
            <person name="Scazzocchio C."/>
            <person name="Seiboth B."/>
            <person name="vanKuyk P.A."/>
            <person name="Wortman J."/>
            <person name="Dyer P.S."/>
            <person name="Grigoriev I.V."/>
        </authorList>
    </citation>
    <scope>NUCLEOTIDE SEQUENCE [LARGE SCALE GENOMIC DNA]</scope>
    <source>
        <strain evidence="3">CBS 593.65</strain>
    </source>
</reference>
<evidence type="ECO:0000313" key="2">
    <source>
        <dbReference type="EMBL" id="OJJ62259.1"/>
    </source>
</evidence>
<dbReference type="RefSeq" id="XP_040706065.1">
    <property type="nucleotide sequence ID" value="XM_040851584.1"/>
</dbReference>
<gene>
    <name evidence="2" type="ORF">ASPSYDRAFT_85953</name>
</gene>
<dbReference type="EMBL" id="KV878583">
    <property type="protein sequence ID" value="OJJ62259.1"/>
    <property type="molecule type" value="Genomic_DNA"/>
</dbReference>
<accession>A0A1L9TS39</accession>
<dbReference type="GeneID" id="63767657"/>
<dbReference type="STRING" id="1036612.A0A1L9TS39"/>
<keyword evidence="3" id="KW-1185">Reference proteome</keyword>
<feature type="region of interest" description="Disordered" evidence="1">
    <location>
        <begin position="50"/>
        <end position="138"/>
    </location>
</feature>
<dbReference type="VEuPathDB" id="FungiDB:ASPSYDRAFT_85953"/>
<proteinExistence type="predicted"/>
<feature type="compositionally biased region" description="Basic residues" evidence="1">
    <location>
        <begin position="83"/>
        <end position="92"/>
    </location>
</feature>
<evidence type="ECO:0000256" key="1">
    <source>
        <dbReference type="SAM" id="MobiDB-lite"/>
    </source>
</evidence>
<name>A0A1L9TS39_9EURO</name>
<dbReference type="AlphaFoldDB" id="A0A1L9TS39"/>
<dbReference type="OrthoDB" id="5418867at2759"/>
<evidence type="ECO:0008006" key="4">
    <source>
        <dbReference type="Google" id="ProtNLM"/>
    </source>
</evidence>
<sequence length="138" mass="14683">MPMVWNDQADAKLLMAIITKNDARMNWTGIAEYMGPECSVSAVQHRIQRLKEKAAKVSGTGPTTNGAENDNDDGVSSAAPSPVKRKRGRPKKAAPANSADAGEEEGSPTKIQKGSKALAVSMEQGQDKVKMEGPENFA</sequence>
<evidence type="ECO:0000313" key="3">
    <source>
        <dbReference type="Proteomes" id="UP000184356"/>
    </source>
</evidence>
<feature type="compositionally biased region" description="Basic and acidic residues" evidence="1">
    <location>
        <begin position="125"/>
        <end position="138"/>
    </location>
</feature>